<gene>
    <name evidence="1" type="ORF">L2764_07030</name>
</gene>
<comment type="caution">
    <text evidence="1">The sequence shown here is derived from an EMBL/GenBank/DDBJ whole genome shotgun (WGS) entry which is preliminary data.</text>
</comment>
<keyword evidence="2" id="KW-1185">Reference proteome</keyword>
<accession>A0ABT0L9C5</accession>
<name>A0ABT0L9C5_9GAMM</name>
<protein>
    <submittedName>
        <fullName evidence="1">Phage tail protein</fullName>
    </submittedName>
</protein>
<proteinExistence type="predicted"/>
<organism evidence="1 2">
    <name type="scientific">Shewanella surugensis</name>
    <dbReference type="NCBI Taxonomy" id="212020"/>
    <lineage>
        <taxon>Bacteria</taxon>
        <taxon>Pseudomonadati</taxon>
        <taxon>Pseudomonadota</taxon>
        <taxon>Gammaproteobacteria</taxon>
        <taxon>Alteromonadales</taxon>
        <taxon>Shewanellaceae</taxon>
        <taxon>Shewanella</taxon>
    </lineage>
</organism>
<reference evidence="1 2" key="1">
    <citation type="submission" date="2022-01" db="EMBL/GenBank/DDBJ databases">
        <title>Whole genome-based taxonomy of the Shewanellaceae.</title>
        <authorList>
            <person name="Martin-Rodriguez A.J."/>
        </authorList>
    </citation>
    <scope>NUCLEOTIDE SEQUENCE [LARGE SCALE GENOMIC DNA]</scope>
    <source>
        <strain evidence="1 2">DSM 17177</strain>
    </source>
</reference>
<evidence type="ECO:0000313" key="1">
    <source>
        <dbReference type="EMBL" id="MCL1124235.1"/>
    </source>
</evidence>
<dbReference type="InterPro" id="IPR010633">
    <property type="entry name" value="Phage_lambda_GpZ"/>
</dbReference>
<dbReference type="Pfam" id="PF06763">
    <property type="entry name" value="Minor_tail_Z"/>
    <property type="match status" value="1"/>
</dbReference>
<dbReference type="PIRSF" id="PIRSF004395">
    <property type="entry name" value="Tail_Z"/>
    <property type="match status" value="1"/>
</dbReference>
<sequence length="205" mass="23423">MSYIDKELAQAINNLNRVSKTAVPKATSQSLNRVSQRIISRSVKDTANELKVTQKLVRTRVKHVKATARKPVSYIKLHRGKIPAIAIGAARTQVVRKRGQNLVSAVQRDKRGRYSQRQYSGNTSIKVGRYTFKNAFLQKLSNGRWHIMQRSNDPRYPIEVVALPLVKPITTAFQTHSQRLLAFDMPKELKANLNNQLRLILKRRS</sequence>
<dbReference type="Proteomes" id="UP001203423">
    <property type="component" value="Unassembled WGS sequence"/>
</dbReference>
<dbReference type="RefSeq" id="WP_248939514.1">
    <property type="nucleotide sequence ID" value="NZ_JAKIKS010000019.1"/>
</dbReference>
<dbReference type="EMBL" id="JAKIKS010000019">
    <property type="protein sequence ID" value="MCL1124235.1"/>
    <property type="molecule type" value="Genomic_DNA"/>
</dbReference>
<evidence type="ECO:0000313" key="2">
    <source>
        <dbReference type="Proteomes" id="UP001203423"/>
    </source>
</evidence>